<reference evidence="3 4" key="1">
    <citation type="submission" date="2016-11" db="EMBL/GenBank/DDBJ databases">
        <authorList>
            <person name="Jaros S."/>
            <person name="Januszkiewicz K."/>
            <person name="Wedrychowicz H."/>
        </authorList>
    </citation>
    <scope>NUCLEOTIDE SEQUENCE [LARGE SCALE GENOMIC DNA]</scope>
    <source>
        <strain evidence="3 4">CECT 7868</strain>
    </source>
</reference>
<dbReference type="PROSITE" id="PS51782">
    <property type="entry name" value="LYSM"/>
    <property type="match status" value="1"/>
</dbReference>
<dbReference type="SMART" id="SM00257">
    <property type="entry name" value="LysM"/>
    <property type="match status" value="1"/>
</dbReference>
<dbReference type="Proteomes" id="UP000184608">
    <property type="component" value="Unassembled WGS sequence"/>
</dbReference>
<dbReference type="STRING" id="1216006.VA7868_01377"/>
<evidence type="ECO:0000313" key="3">
    <source>
        <dbReference type="EMBL" id="SHI04842.1"/>
    </source>
</evidence>
<organism evidence="3 4">
    <name type="scientific">Vibrio aerogenes CECT 7868</name>
    <dbReference type="NCBI Taxonomy" id="1216006"/>
    <lineage>
        <taxon>Bacteria</taxon>
        <taxon>Pseudomonadati</taxon>
        <taxon>Pseudomonadota</taxon>
        <taxon>Gammaproteobacteria</taxon>
        <taxon>Vibrionales</taxon>
        <taxon>Vibrionaceae</taxon>
        <taxon>Vibrio</taxon>
    </lineage>
</organism>
<feature type="domain" description="LysM" evidence="2">
    <location>
        <begin position="6"/>
        <end position="52"/>
    </location>
</feature>
<accession>A0A1M5XYM8</accession>
<evidence type="ECO:0000259" key="2">
    <source>
        <dbReference type="PROSITE" id="PS51782"/>
    </source>
</evidence>
<dbReference type="Gene3D" id="3.10.350.10">
    <property type="entry name" value="LysM domain"/>
    <property type="match status" value="1"/>
</dbReference>
<dbReference type="OrthoDB" id="5833047at2"/>
<sequence length="1289" mass="144620">MADYPKTYKIQEGDCLSLIAERFNLDVAQLQALNSDQIKDIDLIYAGNTLVLPGQEGAAFNNDPGTRIPLPKPPKCKNDYCGSSGPELVDILYVPAHPKSNKKVWYAISQDAKKIIEDEQKLVAESVIEDHEATLQKLNSLGLLSKFQNTPHEAFLESKTDIDRYRLMLYLLLTIKTGAAKQFEHGEDSFIESVATQEGLDVKELIDKYVMWEKVKGYLTYSLMVQTYGPGMTSVDMTIKQFEQISDTKNHLAKARMKLRHKVLQHLERERKEIERRAEQFARTLTTDDGSKFVYDKNHQYFTSSKQKNIEATLKAAFLGRTYHDTETALNSHEDASRSIRLFWDYVKRSSEKILSYEAESGDEYQGAAFDFAAHLLNLNRMGILLKEQCLTFAELEGEADNHLGPETLRQHFGMFDFWRSNEFLSGKSSRKIDIEDGQEIAEKLIQELGVQTDSKEPAQSQMKRIINTKGFVEWGYYPSLAIVKLIDATLSQWTGDLKKVLGSAMPAPQMFSHMIWVKKLALARIDFLKELAADRAKKAENLQRFYLPEDKKKAAYQLVWDEEKFKPQKKSRKLFHKKTGEADLQVVECVLLSSGEVGWVRGPAWYLPQSSGDESKARGHIKNITQKVVPVGPGTMVDSQKQALTKFSDLQSTMDNLNAVYKTAKSAAGDAANDLVKGKFALSVFNIAKEAKGETSAFWEDNYHWEDGFGPDGKSLYVVDAQAQFMRLSASVNGTVNLPASEHDKLKPNMDLTSGVSASVNLTLLSGQLSFKTWFPQGDQGDPTKGPAKGMQPDITYMAWDETQQKEVPKTYECGDFFLEMSAVVYGLAAATCSISGNVSFGPSATDGKIGVKGKATCYQDYNQGVNSRTLGYRVNGADQNIPESSAGDNGSDNGNPTGLALAGQGVAKVDAFAGVEAGGEIGAKVYWRPPATTINGNKITADLLELGGVTSKLAANAGIGFSGELRIAFQNGTLYLVAAAKVVCGPGVSGKISVSVNPINADRFIEHLLNILKESGFRRIAVFGEVDENGVNQDYEALNERLTLAIVLGLSFGDILLMPTTAYADFKSNALKKDYAPTVARNILERSDKQKVQSWVKNMPPESMCKLLDCLSQRASGWWESDDEEEQRKNQEIEKAQAIIQIMDWLTQSTKKEEILEQRRRQFEESLIRMGGNLENVRNPYAQWQRFAESWYQIAHFIDRLELTRSKERNSEIARIRRLFTGLSLQLCGNIRCYRLYTPSINKFVNRFMAYRVDKDSDNSDIVADRQRVKEMVEESKEYWKEFNWEL</sequence>
<evidence type="ECO:0000256" key="1">
    <source>
        <dbReference type="SAM" id="MobiDB-lite"/>
    </source>
</evidence>
<name>A0A1M5XYM8_9VIBR</name>
<dbReference type="EMBL" id="FQXZ01000014">
    <property type="protein sequence ID" value="SHI04842.1"/>
    <property type="molecule type" value="Genomic_DNA"/>
</dbReference>
<proteinExistence type="predicted"/>
<gene>
    <name evidence="3" type="ORF">VA7868_01377</name>
</gene>
<dbReference type="InterPro" id="IPR036779">
    <property type="entry name" value="LysM_dom_sf"/>
</dbReference>
<dbReference type="SUPFAM" id="SSF54106">
    <property type="entry name" value="LysM domain"/>
    <property type="match status" value="1"/>
</dbReference>
<dbReference type="CDD" id="cd00118">
    <property type="entry name" value="LysM"/>
    <property type="match status" value="1"/>
</dbReference>
<feature type="region of interest" description="Disordered" evidence="1">
    <location>
        <begin position="878"/>
        <end position="899"/>
    </location>
</feature>
<keyword evidence="4" id="KW-1185">Reference proteome</keyword>
<feature type="compositionally biased region" description="Polar residues" evidence="1">
    <location>
        <begin position="879"/>
        <end position="898"/>
    </location>
</feature>
<protein>
    <submittedName>
        <fullName evidence="3">LysM domain protein</fullName>
    </submittedName>
</protein>
<evidence type="ECO:0000313" key="4">
    <source>
        <dbReference type="Proteomes" id="UP000184608"/>
    </source>
</evidence>
<dbReference type="RefSeq" id="WP_139281542.1">
    <property type="nucleotide sequence ID" value="NZ_FQXZ01000014.1"/>
</dbReference>
<dbReference type="Pfam" id="PF01476">
    <property type="entry name" value="LysM"/>
    <property type="match status" value="1"/>
</dbReference>
<dbReference type="InterPro" id="IPR018392">
    <property type="entry name" value="LysM"/>
</dbReference>